<keyword evidence="5" id="KW-0547">Nucleotide-binding</keyword>
<evidence type="ECO:0000256" key="3">
    <source>
        <dbReference type="ARBA" id="ARBA00014701"/>
    </source>
</evidence>
<evidence type="ECO:0000256" key="2">
    <source>
        <dbReference type="ARBA" id="ARBA00012323"/>
    </source>
</evidence>
<dbReference type="PANTHER" id="PTHR18964:SF149">
    <property type="entry name" value="BIFUNCTIONAL UDP-N-ACETYLGLUCOSAMINE 2-EPIMERASE_N-ACETYLMANNOSAMINE KINASE"/>
    <property type="match status" value="1"/>
</dbReference>
<dbReference type="PROSITE" id="PS01125">
    <property type="entry name" value="ROK"/>
    <property type="match status" value="1"/>
</dbReference>
<dbReference type="PANTHER" id="PTHR18964">
    <property type="entry name" value="ROK (REPRESSOR, ORF, KINASE) FAMILY"/>
    <property type="match status" value="1"/>
</dbReference>
<evidence type="ECO:0000256" key="6">
    <source>
        <dbReference type="ARBA" id="ARBA00022777"/>
    </source>
</evidence>
<dbReference type="Pfam" id="PF00480">
    <property type="entry name" value="ROK"/>
    <property type="match status" value="1"/>
</dbReference>
<keyword evidence="4" id="KW-0808">Transferase</keyword>
<dbReference type="Proteomes" id="UP000262969">
    <property type="component" value="Unassembled WGS sequence"/>
</dbReference>
<dbReference type="InterPro" id="IPR049874">
    <property type="entry name" value="ROK_cs"/>
</dbReference>
<comment type="similarity">
    <text evidence="1">Belongs to the ROK (NagC/XylR) family.</text>
</comment>
<keyword evidence="6 9" id="KW-0418">Kinase</keyword>
<dbReference type="GO" id="GO:0004340">
    <property type="term" value="F:glucokinase activity"/>
    <property type="evidence" value="ECO:0007669"/>
    <property type="project" value="UniProtKB-EC"/>
</dbReference>
<gene>
    <name evidence="9" type="ORF">DHW61_01155</name>
</gene>
<dbReference type="InterPro" id="IPR004654">
    <property type="entry name" value="ROK_glcA"/>
</dbReference>
<dbReference type="GO" id="GO:0006096">
    <property type="term" value="P:glycolytic process"/>
    <property type="evidence" value="ECO:0007669"/>
    <property type="project" value="InterPro"/>
</dbReference>
<evidence type="ECO:0000256" key="7">
    <source>
        <dbReference type="ARBA" id="ARBA00022840"/>
    </source>
</evidence>
<dbReference type="EC" id="2.7.1.2" evidence="2"/>
<reference evidence="9 10" key="1">
    <citation type="journal article" date="2018" name="Nat. Biotechnol.">
        <title>A standardized bacterial taxonomy based on genome phylogeny substantially revises the tree of life.</title>
        <authorList>
            <person name="Parks D.H."/>
            <person name="Chuvochina M."/>
            <person name="Waite D.W."/>
            <person name="Rinke C."/>
            <person name="Skarshewski A."/>
            <person name="Chaumeil P.A."/>
            <person name="Hugenholtz P."/>
        </authorList>
    </citation>
    <scope>NUCLEOTIDE SEQUENCE [LARGE SCALE GENOMIC DNA]</scope>
    <source>
        <strain evidence="9">UBA11728</strain>
    </source>
</reference>
<keyword evidence="7" id="KW-0067">ATP-binding</keyword>
<evidence type="ECO:0000313" key="10">
    <source>
        <dbReference type="Proteomes" id="UP000262969"/>
    </source>
</evidence>
<dbReference type="Gene3D" id="3.30.420.40">
    <property type="match status" value="2"/>
</dbReference>
<dbReference type="GO" id="GO:0005524">
    <property type="term" value="F:ATP binding"/>
    <property type="evidence" value="ECO:0007669"/>
    <property type="project" value="UniProtKB-KW"/>
</dbReference>
<sequence>MDKFCFGIDIGGTTIKCGLFTENGELKEKWEIPSRTENGGIQVPQDVADTIEAKLKELSIEKKDVLGVGIGVPGPITEDGTVLKCANLGWDIFNVNEKMSALTGLKVSSANDANVAALGEMWMGGGKGYKDIVMVTLGTGVGGGVILNGKIVAGSNGGGGEIGHMTVNLHETEACGCGKHGHLEQYASATGIVRLAKKRLLDPSVATSLRDIASITAKDIFDHAKSGDTVALELVEELCRYLGLALSHVAAAVDPQVFVIGGGVSRAGSMLLDVISKYYNENIIFALAGKEFRLAELGNDAGIYGCAKLVIG</sequence>
<dbReference type="AlphaFoldDB" id="A0A3D2X1J6"/>
<dbReference type="EMBL" id="DPVV01000044">
    <property type="protein sequence ID" value="HCL01029.1"/>
    <property type="molecule type" value="Genomic_DNA"/>
</dbReference>
<evidence type="ECO:0000256" key="5">
    <source>
        <dbReference type="ARBA" id="ARBA00022741"/>
    </source>
</evidence>
<proteinExistence type="inferred from homology"/>
<dbReference type="GO" id="GO:0005737">
    <property type="term" value="C:cytoplasm"/>
    <property type="evidence" value="ECO:0007669"/>
    <property type="project" value="InterPro"/>
</dbReference>
<evidence type="ECO:0000256" key="1">
    <source>
        <dbReference type="ARBA" id="ARBA00006479"/>
    </source>
</evidence>
<dbReference type="SUPFAM" id="SSF53067">
    <property type="entry name" value="Actin-like ATPase domain"/>
    <property type="match status" value="1"/>
</dbReference>
<evidence type="ECO:0000256" key="8">
    <source>
        <dbReference type="ARBA" id="ARBA00032386"/>
    </source>
</evidence>
<evidence type="ECO:0000313" key="9">
    <source>
        <dbReference type="EMBL" id="HCL01029.1"/>
    </source>
</evidence>
<comment type="caution">
    <text evidence="9">The sequence shown here is derived from an EMBL/GenBank/DDBJ whole genome shotgun (WGS) entry which is preliminary data.</text>
</comment>
<dbReference type="NCBIfam" id="TIGR00744">
    <property type="entry name" value="ROK_glcA_fam"/>
    <property type="match status" value="1"/>
</dbReference>
<dbReference type="InterPro" id="IPR000600">
    <property type="entry name" value="ROK"/>
</dbReference>
<organism evidence="9 10">
    <name type="scientific">Lachnoclostridium phytofermentans</name>
    <dbReference type="NCBI Taxonomy" id="66219"/>
    <lineage>
        <taxon>Bacteria</taxon>
        <taxon>Bacillati</taxon>
        <taxon>Bacillota</taxon>
        <taxon>Clostridia</taxon>
        <taxon>Lachnospirales</taxon>
        <taxon>Lachnospiraceae</taxon>
    </lineage>
</organism>
<evidence type="ECO:0000256" key="4">
    <source>
        <dbReference type="ARBA" id="ARBA00022679"/>
    </source>
</evidence>
<protein>
    <recommendedName>
        <fullName evidence="3">Glucokinase</fullName>
        <ecNumber evidence="2">2.7.1.2</ecNumber>
    </recommendedName>
    <alternativeName>
        <fullName evidence="8">Glucose kinase</fullName>
    </alternativeName>
</protein>
<accession>A0A3D2X1J6</accession>
<name>A0A3D2X1J6_9FIRM</name>
<dbReference type="InterPro" id="IPR043129">
    <property type="entry name" value="ATPase_NBD"/>
</dbReference>